<protein>
    <recommendedName>
        <fullName evidence="6">ATP synthase F1 subunit epsilon</fullName>
    </recommendedName>
</protein>
<name>A0A8S3X0A8_PARAO</name>
<comment type="similarity">
    <text evidence="2">Belongs to the ATPase inhibitor family.</text>
</comment>
<dbReference type="Pfam" id="PF04568">
    <property type="entry name" value="IATP"/>
    <property type="match status" value="1"/>
</dbReference>
<keyword evidence="3" id="KW-0809">Transit peptide</keyword>
<evidence type="ECO:0000256" key="4">
    <source>
        <dbReference type="ARBA" id="ARBA00023054"/>
    </source>
</evidence>
<keyword evidence="9" id="KW-1185">Reference proteome</keyword>
<evidence type="ECO:0000313" key="8">
    <source>
        <dbReference type="EMBL" id="CAG4986270.1"/>
    </source>
</evidence>
<dbReference type="InterPro" id="IPR007648">
    <property type="entry name" value="ATPase_inhibitor_mt"/>
</dbReference>
<comment type="caution">
    <text evidence="8">The sequence shown here is derived from an EMBL/GenBank/DDBJ whole genome shotgun (WGS) entry which is preliminary data.</text>
</comment>
<keyword evidence="5" id="KW-0496">Mitochondrion</keyword>
<evidence type="ECO:0000256" key="1">
    <source>
        <dbReference type="ARBA" id="ARBA00004173"/>
    </source>
</evidence>
<keyword evidence="4 7" id="KW-0175">Coiled coil</keyword>
<dbReference type="PANTHER" id="PTHR48417:SF1">
    <property type="entry name" value="ATP SYNTHASE F1 SUBUNIT EPSILON"/>
    <property type="match status" value="1"/>
</dbReference>
<dbReference type="GO" id="GO:0005739">
    <property type="term" value="C:mitochondrion"/>
    <property type="evidence" value="ECO:0007669"/>
    <property type="project" value="UniProtKB-SubCell"/>
</dbReference>
<dbReference type="OrthoDB" id="10045676at2759"/>
<evidence type="ECO:0000313" key="9">
    <source>
        <dbReference type="Proteomes" id="UP000691718"/>
    </source>
</evidence>
<evidence type="ECO:0000256" key="6">
    <source>
        <dbReference type="ARBA" id="ARBA00030036"/>
    </source>
</evidence>
<dbReference type="GO" id="GO:0042030">
    <property type="term" value="F:ATPase inhibitor activity"/>
    <property type="evidence" value="ECO:0007669"/>
    <property type="project" value="InterPro"/>
</dbReference>
<evidence type="ECO:0000256" key="3">
    <source>
        <dbReference type="ARBA" id="ARBA00022946"/>
    </source>
</evidence>
<dbReference type="PANTHER" id="PTHR48417">
    <property type="entry name" value="ATP SYNTHASE F1 SUBUNIT EPSILON"/>
    <property type="match status" value="1"/>
</dbReference>
<reference evidence="8" key="1">
    <citation type="submission" date="2021-04" db="EMBL/GenBank/DDBJ databases">
        <authorList>
            <person name="Tunstrom K."/>
        </authorList>
    </citation>
    <scope>NUCLEOTIDE SEQUENCE</scope>
</reference>
<sequence>MSFIARTRTSLMPAIANLRMYSGEPGSGAGKGGGGGGSIREAGGSFGKMEAVREDEYFYKKQRQQLVDLKGVLNQEIAFHEDQIKRHEDAIRRHKEKMAKMDDK</sequence>
<feature type="coiled-coil region" evidence="7">
    <location>
        <begin position="70"/>
        <end position="104"/>
    </location>
</feature>
<comment type="subcellular location">
    <subcellularLocation>
        <location evidence="1">Mitochondrion</location>
    </subcellularLocation>
</comment>
<evidence type="ECO:0000256" key="5">
    <source>
        <dbReference type="ARBA" id="ARBA00023128"/>
    </source>
</evidence>
<dbReference type="EMBL" id="CAJQZP010000810">
    <property type="protein sequence ID" value="CAG4986270.1"/>
    <property type="molecule type" value="Genomic_DNA"/>
</dbReference>
<proteinExistence type="inferred from homology"/>
<gene>
    <name evidence="8" type="ORF">PAPOLLO_LOCUS11207</name>
</gene>
<dbReference type="FunFam" id="1.20.5.500:FF:000007">
    <property type="entry name" value="ATPase inhibitor, putative"/>
    <property type="match status" value="1"/>
</dbReference>
<evidence type="ECO:0000256" key="7">
    <source>
        <dbReference type="SAM" id="Coils"/>
    </source>
</evidence>
<accession>A0A8S3X0A8</accession>
<dbReference type="Proteomes" id="UP000691718">
    <property type="component" value="Unassembled WGS sequence"/>
</dbReference>
<organism evidence="8 9">
    <name type="scientific">Parnassius apollo</name>
    <name type="common">Apollo butterfly</name>
    <name type="synonym">Papilio apollo</name>
    <dbReference type="NCBI Taxonomy" id="110799"/>
    <lineage>
        <taxon>Eukaryota</taxon>
        <taxon>Metazoa</taxon>
        <taxon>Ecdysozoa</taxon>
        <taxon>Arthropoda</taxon>
        <taxon>Hexapoda</taxon>
        <taxon>Insecta</taxon>
        <taxon>Pterygota</taxon>
        <taxon>Neoptera</taxon>
        <taxon>Endopterygota</taxon>
        <taxon>Lepidoptera</taxon>
        <taxon>Glossata</taxon>
        <taxon>Ditrysia</taxon>
        <taxon>Papilionoidea</taxon>
        <taxon>Papilionidae</taxon>
        <taxon>Parnassiinae</taxon>
        <taxon>Parnassini</taxon>
        <taxon>Parnassius</taxon>
        <taxon>Parnassius</taxon>
    </lineage>
</organism>
<dbReference type="AlphaFoldDB" id="A0A8S3X0A8"/>
<evidence type="ECO:0000256" key="2">
    <source>
        <dbReference type="ARBA" id="ARBA00010901"/>
    </source>
</evidence>